<evidence type="ECO:0000259" key="3">
    <source>
        <dbReference type="PROSITE" id="PS50240"/>
    </source>
</evidence>
<evidence type="ECO:0000313" key="5">
    <source>
        <dbReference type="EMBL" id="JAG56070.1"/>
    </source>
</evidence>
<gene>
    <name evidence="4" type="primary">PRSS55_0</name>
    <name evidence="4" type="ORF">CM83_43962</name>
</gene>
<feature type="domain" description="Peptidase S1" evidence="3">
    <location>
        <begin position="40"/>
        <end position="174"/>
    </location>
</feature>
<accession>A0A0A9W8N0</accession>
<dbReference type="InterPro" id="IPR009003">
    <property type="entry name" value="Peptidase_S1_PA"/>
</dbReference>
<evidence type="ECO:0000313" key="4">
    <source>
        <dbReference type="EMBL" id="JAG04114.1"/>
    </source>
</evidence>
<evidence type="ECO:0000256" key="2">
    <source>
        <dbReference type="ARBA" id="ARBA00024195"/>
    </source>
</evidence>
<evidence type="ECO:0000256" key="1">
    <source>
        <dbReference type="ARBA" id="ARBA00023157"/>
    </source>
</evidence>
<keyword evidence="4" id="KW-0378">Hydrolase</keyword>
<dbReference type="EMBL" id="GBHO01039490">
    <property type="protein sequence ID" value="JAG04114.1"/>
    <property type="molecule type" value="Transcribed_RNA"/>
</dbReference>
<reference evidence="5" key="3">
    <citation type="submission" date="2014-09" db="EMBL/GenBank/DDBJ databases">
        <authorList>
            <person name="Magalhaes I.L.F."/>
            <person name="Oliveira U."/>
            <person name="Santos F.R."/>
            <person name="Vidigal T.H.D.A."/>
            <person name="Brescovit A.D."/>
            <person name="Santos A.J."/>
        </authorList>
    </citation>
    <scope>NUCLEOTIDE SEQUENCE</scope>
</reference>
<dbReference type="PANTHER" id="PTHR24256">
    <property type="entry name" value="TRYPTASE-RELATED"/>
    <property type="match status" value="1"/>
</dbReference>
<reference evidence="4" key="1">
    <citation type="journal article" date="2014" name="PLoS ONE">
        <title>Transcriptome-Based Identification of ABC Transporters in the Western Tarnished Plant Bug Lygus hesperus.</title>
        <authorList>
            <person name="Hull J.J."/>
            <person name="Chaney K."/>
            <person name="Geib S.M."/>
            <person name="Fabrick J.A."/>
            <person name="Brent C.S."/>
            <person name="Walsh D."/>
            <person name="Lavine L.C."/>
        </authorList>
    </citation>
    <scope>NUCLEOTIDE SEQUENCE</scope>
</reference>
<dbReference type="InterPro" id="IPR043504">
    <property type="entry name" value="Peptidase_S1_PA_chymotrypsin"/>
</dbReference>
<dbReference type="AlphaFoldDB" id="A0A0A9W8N0"/>
<organism evidence="4">
    <name type="scientific">Lygus hesperus</name>
    <name type="common">Western plant bug</name>
    <dbReference type="NCBI Taxonomy" id="30085"/>
    <lineage>
        <taxon>Eukaryota</taxon>
        <taxon>Metazoa</taxon>
        <taxon>Ecdysozoa</taxon>
        <taxon>Arthropoda</taxon>
        <taxon>Hexapoda</taxon>
        <taxon>Insecta</taxon>
        <taxon>Pterygota</taxon>
        <taxon>Neoptera</taxon>
        <taxon>Paraneoptera</taxon>
        <taxon>Hemiptera</taxon>
        <taxon>Heteroptera</taxon>
        <taxon>Panheteroptera</taxon>
        <taxon>Cimicomorpha</taxon>
        <taxon>Miridae</taxon>
        <taxon>Mirini</taxon>
        <taxon>Lygus</taxon>
    </lineage>
</organism>
<dbReference type="InterPro" id="IPR051487">
    <property type="entry name" value="Ser/Thr_Proteases_Immune/Dev"/>
</dbReference>
<dbReference type="InterPro" id="IPR001254">
    <property type="entry name" value="Trypsin_dom"/>
</dbReference>
<dbReference type="GO" id="GO:0004252">
    <property type="term" value="F:serine-type endopeptidase activity"/>
    <property type="evidence" value="ECO:0007669"/>
    <property type="project" value="InterPro"/>
</dbReference>
<name>A0A0A9W8N0_LYGHE</name>
<protein>
    <submittedName>
        <fullName evidence="4">Serine protease 55</fullName>
    </submittedName>
</protein>
<dbReference type="PROSITE" id="PS50240">
    <property type="entry name" value="TRYPSIN_DOM"/>
    <property type="match status" value="1"/>
</dbReference>
<keyword evidence="1" id="KW-1015">Disulfide bond</keyword>
<dbReference type="EMBL" id="GBRD01009754">
    <property type="protein sequence ID" value="JAG56070.1"/>
    <property type="molecule type" value="Transcribed_RNA"/>
</dbReference>
<reference evidence="4" key="2">
    <citation type="submission" date="2014-07" db="EMBL/GenBank/DDBJ databases">
        <authorList>
            <person name="Hull J."/>
        </authorList>
    </citation>
    <scope>NUCLEOTIDE SEQUENCE</scope>
</reference>
<proteinExistence type="inferred from homology"/>
<dbReference type="GO" id="GO:0006508">
    <property type="term" value="P:proteolysis"/>
    <property type="evidence" value="ECO:0007669"/>
    <property type="project" value="UniProtKB-KW"/>
</dbReference>
<sequence>MVIFKPKRMKRGSAGVLIFLELAYLFTSAMTAKSDRERINEGGFDANITEAPWTVALMEVWNSYSYSSPEEPHNAAPSPFCTGSIIHANWILTAASCVLKYRSNPAKMVVIAGIDDRLDLLDESLLDTIIQIRPAKRIHYHPNYQPEITGTCDTALVYSATSGAVERRMAGGWGLGRLQGLRMGRYF</sequence>
<dbReference type="Pfam" id="PF00089">
    <property type="entry name" value="Trypsin"/>
    <property type="match status" value="1"/>
</dbReference>
<comment type="similarity">
    <text evidence="2">Belongs to the peptidase S1 family. CLIP subfamily.</text>
</comment>
<keyword evidence="4" id="KW-0645">Protease</keyword>
<dbReference type="Gene3D" id="2.40.10.10">
    <property type="entry name" value="Trypsin-like serine proteases"/>
    <property type="match status" value="1"/>
</dbReference>
<dbReference type="SUPFAM" id="SSF50494">
    <property type="entry name" value="Trypsin-like serine proteases"/>
    <property type="match status" value="1"/>
</dbReference>